<keyword evidence="9" id="KW-1185">Reference proteome</keyword>
<evidence type="ECO:0000256" key="2">
    <source>
        <dbReference type="ARBA" id="ARBA00022630"/>
    </source>
</evidence>
<comment type="function">
    <text evidence="6">May have a photoreceptor function.</text>
</comment>
<reference evidence="8" key="1">
    <citation type="journal article" date="2023" name="G3 (Bethesda)">
        <title>A reference genome for the long-term kleptoplast-retaining sea slug Elysia crispata morphotype clarki.</title>
        <authorList>
            <person name="Eastman K.E."/>
            <person name="Pendleton A.L."/>
            <person name="Shaikh M.A."/>
            <person name="Suttiyut T."/>
            <person name="Ogas R."/>
            <person name="Tomko P."/>
            <person name="Gavelis G."/>
            <person name="Widhalm J.R."/>
            <person name="Wisecaver J.H."/>
        </authorList>
    </citation>
    <scope>NUCLEOTIDE SEQUENCE</scope>
    <source>
        <strain evidence="8">ECLA1</strain>
    </source>
</reference>
<evidence type="ECO:0000256" key="4">
    <source>
        <dbReference type="ARBA" id="ARBA00022991"/>
    </source>
</evidence>
<dbReference type="PROSITE" id="PS51645">
    <property type="entry name" value="PHR_CRY_ALPHA_BETA"/>
    <property type="match status" value="1"/>
</dbReference>
<comment type="similarity">
    <text evidence="1 6">Belongs to the DNA photolyase class-1 family.</text>
</comment>
<proteinExistence type="inferred from homology"/>
<dbReference type="GO" id="GO:0003684">
    <property type="term" value="F:damaged DNA binding"/>
    <property type="evidence" value="ECO:0007669"/>
    <property type="project" value="TreeGrafter"/>
</dbReference>
<evidence type="ECO:0000256" key="3">
    <source>
        <dbReference type="ARBA" id="ARBA00022827"/>
    </source>
</evidence>
<dbReference type="PRINTS" id="PR00147">
    <property type="entry name" value="DNAPHOTLYASE"/>
</dbReference>
<comment type="caution">
    <text evidence="8">The sequence shown here is derived from an EMBL/GenBank/DDBJ whole genome shotgun (WGS) entry which is preliminary data.</text>
</comment>
<dbReference type="Gene3D" id="3.40.50.620">
    <property type="entry name" value="HUPs"/>
    <property type="match status" value="1"/>
</dbReference>
<gene>
    <name evidence="8" type="ORF">RRG08_010037</name>
</gene>
<dbReference type="InterPro" id="IPR036155">
    <property type="entry name" value="Crypto/Photolyase_N_sf"/>
</dbReference>
<dbReference type="InterPro" id="IPR002081">
    <property type="entry name" value="Cryptochrome/DNA_photolyase_1"/>
</dbReference>
<feature type="site" description="Electron transfer via tryptophanyl radical" evidence="5">
    <location>
        <position position="314"/>
    </location>
</feature>
<dbReference type="SUPFAM" id="SSF52425">
    <property type="entry name" value="Cryptochrome/photolyase, N-terminal domain"/>
    <property type="match status" value="1"/>
</dbReference>
<dbReference type="Pfam" id="PF03441">
    <property type="entry name" value="FAD_binding_7"/>
    <property type="match status" value="1"/>
</dbReference>
<keyword evidence="2 6" id="KW-0285">Flavoprotein</keyword>
<feature type="site" description="Electron transfer via tryptophanyl radical" evidence="5">
    <location>
        <position position="390"/>
    </location>
</feature>
<protein>
    <recommendedName>
        <fullName evidence="6">Cryptochrome DASH</fullName>
    </recommendedName>
</protein>
<sequence>MGSQSYDLVIYLLRNDLRLDDNEVLELANQSKHVLPLYCFDPRHFSKTKLFNFPKSNGHQLKFLFQCLEDLRKQFQSLGSDLIVRQGKPEEIIPNLLKTLNLGPDVAVMFDKEVFGEDAEMEKALQNSCEVTVESVWGKMLYHVDDLPFSSKKVPDIYKEFEKALTDTCKVRKCFERPKQMKPLPQGIDPGTFPTLDSFGVTASEQDSRSQLTFVGGEMVALDHLQKFLWGNKGDKTSSDVSGTRLSPWFSLGCLSPRKVYWAVKTYEKEQKANLSTEKMISELIWRDFFQYMALKHKEKLFSPEGIKGENVTWKHNIGHFNAWKDGKTGVPYIDANMRELAATGFMSNKGRENVASFLTKDLELDWRLGAEWFEANLIDHEVCNNYGNWICVAGVGLDPDLGHKYNVVKEGQLHDCNGDYVRLWVPELDGSRMGRLTIIKNENKLPTHRRAQELNQPLQVGSSPLAIFRLSAEWA</sequence>
<dbReference type="Gene3D" id="1.25.40.80">
    <property type="match status" value="1"/>
</dbReference>
<keyword evidence="4 6" id="KW-0157">Chromophore</keyword>
<dbReference type="GO" id="GO:0003904">
    <property type="term" value="F:deoxyribodipyrimidine photo-lyase activity"/>
    <property type="evidence" value="ECO:0007669"/>
    <property type="project" value="TreeGrafter"/>
</dbReference>
<feature type="site" description="Electron transfer via tryptophanyl radical" evidence="5">
    <location>
        <position position="367"/>
    </location>
</feature>
<evidence type="ECO:0000256" key="5">
    <source>
        <dbReference type="PIRSR" id="PIRSR602081-2"/>
    </source>
</evidence>
<dbReference type="InterPro" id="IPR006050">
    <property type="entry name" value="DNA_photolyase_N"/>
</dbReference>
<dbReference type="Proteomes" id="UP001283361">
    <property type="component" value="Unassembled WGS sequence"/>
</dbReference>
<dbReference type="EMBL" id="JAWDGP010002095">
    <property type="protein sequence ID" value="KAK3785637.1"/>
    <property type="molecule type" value="Genomic_DNA"/>
</dbReference>
<dbReference type="InterPro" id="IPR036134">
    <property type="entry name" value="Crypto/Photolyase_FAD-like_sf"/>
</dbReference>
<comment type="cofactor">
    <cofactor evidence="6">
        <name>(6R)-5,10-methylene-5,6,7,8-tetrahydrofolate</name>
        <dbReference type="ChEBI" id="CHEBI:15636"/>
    </cofactor>
    <text evidence="6">Binds 1 5,10-methenyltetrahydrofolate (MTHF) per subunit.</text>
</comment>
<comment type="cofactor">
    <cofactor evidence="6">
        <name>FAD</name>
        <dbReference type="ChEBI" id="CHEBI:57692"/>
    </cofactor>
    <text evidence="6">Binds 1 FAD per subunit.</text>
</comment>
<organism evidence="8 9">
    <name type="scientific">Elysia crispata</name>
    <name type="common">lettuce slug</name>
    <dbReference type="NCBI Taxonomy" id="231223"/>
    <lineage>
        <taxon>Eukaryota</taxon>
        <taxon>Metazoa</taxon>
        <taxon>Spiralia</taxon>
        <taxon>Lophotrochozoa</taxon>
        <taxon>Mollusca</taxon>
        <taxon>Gastropoda</taxon>
        <taxon>Heterobranchia</taxon>
        <taxon>Euthyneura</taxon>
        <taxon>Panpulmonata</taxon>
        <taxon>Sacoglossa</taxon>
        <taxon>Placobranchoidea</taxon>
        <taxon>Plakobranchidae</taxon>
        <taxon>Elysia</taxon>
    </lineage>
</organism>
<dbReference type="PANTHER" id="PTHR11455">
    <property type="entry name" value="CRYPTOCHROME"/>
    <property type="match status" value="1"/>
</dbReference>
<keyword evidence="3 6" id="KW-0274">FAD</keyword>
<accession>A0AAE1AFC4</accession>
<evidence type="ECO:0000313" key="9">
    <source>
        <dbReference type="Proteomes" id="UP001283361"/>
    </source>
</evidence>
<dbReference type="InterPro" id="IPR014133">
    <property type="entry name" value="Cry_DASH"/>
</dbReference>
<dbReference type="NCBIfam" id="TIGR02765">
    <property type="entry name" value="crypto_DASH"/>
    <property type="match status" value="1"/>
</dbReference>
<evidence type="ECO:0000259" key="7">
    <source>
        <dbReference type="PROSITE" id="PS51645"/>
    </source>
</evidence>
<dbReference type="SUPFAM" id="SSF48173">
    <property type="entry name" value="Cryptochrome/photolyase FAD-binding domain"/>
    <property type="match status" value="1"/>
</dbReference>
<dbReference type="PANTHER" id="PTHR11455:SF22">
    <property type="entry name" value="CRYPTOCHROME DASH"/>
    <property type="match status" value="1"/>
</dbReference>
<dbReference type="InterPro" id="IPR014729">
    <property type="entry name" value="Rossmann-like_a/b/a_fold"/>
</dbReference>
<evidence type="ECO:0000313" key="8">
    <source>
        <dbReference type="EMBL" id="KAK3785637.1"/>
    </source>
</evidence>
<dbReference type="Pfam" id="PF00875">
    <property type="entry name" value="DNA_photolyase"/>
    <property type="match status" value="1"/>
</dbReference>
<evidence type="ECO:0000256" key="6">
    <source>
        <dbReference type="RuleBase" id="RU367151"/>
    </source>
</evidence>
<evidence type="ECO:0000256" key="1">
    <source>
        <dbReference type="ARBA" id="ARBA00005862"/>
    </source>
</evidence>
<dbReference type="GO" id="GO:0071949">
    <property type="term" value="F:FAD binding"/>
    <property type="evidence" value="ECO:0007669"/>
    <property type="project" value="TreeGrafter"/>
</dbReference>
<name>A0AAE1AFC4_9GAST</name>
<dbReference type="AlphaFoldDB" id="A0AAE1AFC4"/>
<dbReference type="GO" id="GO:0000719">
    <property type="term" value="P:photoreactive repair"/>
    <property type="evidence" value="ECO:0007669"/>
    <property type="project" value="TreeGrafter"/>
</dbReference>
<dbReference type="Gene3D" id="1.10.579.10">
    <property type="entry name" value="DNA Cyclobutane Dipyrimidine Photolyase, subunit A, domain 3"/>
    <property type="match status" value="1"/>
</dbReference>
<dbReference type="InterPro" id="IPR005101">
    <property type="entry name" value="Cryptochr/Photolyase_FAD-bd"/>
</dbReference>
<feature type="domain" description="Photolyase/cryptochrome alpha/beta" evidence="7">
    <location>
        <begin position="7"/>
        <end position="141"/>
    </location>
</feature>